<dbReference type="AlphaFoldDB" id="A0A1J1HK07"/>
<dbReference type="EMBL" id="CVRI01000006">
    <property type="protein sequence ID" value="CRK87882.1"/>
    <property type="molecule type" value="Genomic_DNA"/>
</dbReference>
<gene>
    <name evidence="1" type="ORF">CLUMA_CG001669</name>
</gene>
<evidence type="ECO:0000313" key="1">
    <source>
        <dbReference type="EMBL" id="CRK87882.1"/>
    </source>
</evidence>
<keyword evidence="2" id="KW-1185">Reference proteome</keyword>
<organism evidence="1 2">
    <name type="scientific">Clunio marinus</name>
    <dbReference type="NCBI Taxonomy" id="568069"/>
    <lineage>
        <taxon>Eukaryota</taxon>
        <taxon>Metazoa</taxon>
        <taxon>Ecdysozoa</taxon>
        <taxon>Arthropoda</taxon>
        <taxon>Hexapoda</taxon>
        <taxon>Insecta</taxon>
        <taxon>Pterygota</taxon>
        <taxon>Neoptera</taxon>
        <taxon>Endopterygota</taxon>
        <taxon>Diptera</taxon>
        <taxon>Nematocera</taxon>
        <taxon>Chironomoidea</taxon>
        <taxon>Chironomidae</taxon>
        <taxon>Clunio</taxon>
    </lineage>
</organism>
<proteinExistence type="predicted"/>
<sequence length="68" mass="8304">MFKISHYRSSEQLLKENQQKLTKKQESLIRHYESECFVQLCCIEYLLAQDKQLTSFFLPEDLNERQFE</sequence>
<accession>A0A1J1HK07</accession>
<dbReference type="Proteomes" id="UP000183832">
    <property type="component" value="Unassembled WGS sequence"/>
</dbReference>
<protein>
    <submittedName>
        <fullName evidence="1">CLUMA_CG001669, isoform A</fullName>
    </submittedName>
</protein>
<evidence type="ECO:0000313" key="2">
    <source>
        <dbReference type="Proteomes" id="UP000183832"/>
    </source>
</evidence>
<name>A0A1J1HK07_9DIPT</name>
<reference evidence="1 2" key="1">
    <citation type="submission" date="2015-04" db="EMBL/GenBank/DDBJ databases">
        <authorList>
            <person name="Syromyatnikov M.Y."/>
            <person name="Popov V.N."/>
        </authorList>
    </citation>
    <scope>NUCLEOTIDE SEQUENCE [LARGE SCALE GENOMIC DNA]</scope>
</reference>